<organism evidence="2 3">
    <name type="scientific">Parelaphostrongylus tenuis</name>
    <name type="common">Meningeal worm</name>
    <dbReference type="NCBI Taxonomy" id="148309"/>
    <lineage>
        <taxon>Eukaryota</taxon>
        <taxon>Metazoa</taxon>
        <taxon>Ecdysozoa</taxon>
        <taxon>Nematoda</taxon>
        <taxon>Chromadorea</taxon>
        <taxon>Rhabditida</taxon>
        <taxon>Rhabditina</taxon>
        <taxon>Rhabditomorpha</taxon>
        <taxon>Strongyloidea</taxon>
        <taxon>Metastrongylidae</taxon>
        <taxon>Parelaphostrongylus</taxon>
    </lineage>
</organism>
<comment type="caution">
    <text evidence="2">The sequence shown here is derived from an EMBL/GenBank/DDBJ whole genome shotgun (WGS) entry which is preliminary data.</text>
</comment>
<dbReference type="Proteomes" id="UP001196413">
    <property type="component" value="Unassembled WGS sequence"/>
</dbReference>
<evidence type="ECO:0000313" key="2">
    <source>
        <dbReference type="EMBL" id="KAJ1374282.1"/>
    </source>
</evidence>
<proteinExistence type="predicted"/>
<keyword evidence="3" id="KW-1185">Reference proteome</keyword>
<sequence>MVIIVNSGYGGSDGSENGDGDNDDSDNDDGDIGDGYSDNDDDDNDDSDSNSYNVNGSDSDSGSGSNVDSDCDNDSDGGSDSDNDTDSGFLARNCLHPRCTLLCLCCHSQFLLGLNHLPRRRRGVKSLAAAKRRHNDIFAQRRRCPS</sequence>
<accession>A0AAD5RDE8</accession>
<dbReference type="EMBL" id="JAHQIW010007440">
    <property type="protein sequence ID" value="KAJ1374282.1"/>
    <property type="molecule type" value="Genomic_DNA"/>
</dbReference>
<name>A0AAD5RDE8_PARTN</name>
<protein>
    <submittedName>
        <fullName evidence="2">Uncharacterized protein</fullName>
    </submittedName>
</protein>
<feature type="compositionally biased region" description="Acidic residues" evidence="1">
    <location>
        <begin position="69"/>
        <end position="85"/>
    </location>
</feature>
<feature type="compositionally biased region" description="Low complexity" evidence="1">
    <location>
        <begin position="49"/>
        <end position="68"/>
    </location>
</feature>
<dbReference type="AlphaFoldDB" id="A0AAD5RDE8"/>
<reference evidence="2" key="1">
    <citation type="submission" date="2021-06" db="EMBL/GenBank/DDBJ databases">
        <title>Parelaphostrongylus tenuis whole genome reference sequence.</title>
        <authorList>
            <person name="Garwood T.J."/>
            <person name="Larsen P.A."/>
            <person name="Fountain-Jones N.M."/>
            <person name="Garbe J.R."/>
            <person name="Macchietto M.G."/>
            <person name="Kania S.A."/>
            <person name="Gerhold R.W."/>
            <person name="Richards J.E."/>
            <person name="Wolf T.M."/>
        </authorList>
    </citation>
    <scope>NUCLEOTIDE SEQUENCE</scope>
    <source>
        <strain evidence="2">MNPRO001-30</strain>
        <tissue evidence="2">Meninges</tissue>
    </source>
</reference>
<evidence type="ECO:0000313" key="3">
    <source>
        <dbReference type="Proteomes" id="UP001196413"/>
    </source>
</evidence>
<feature type="compositionally biased region" description="Acidic residues" evidence="1">
    <location>
        <begin position="16"/>
        <end position="48"/>
    </location>
</feature>
<evidence type="ECO:0000256" key="1">
    <source>
        <dbReference type="SAM" id="MobiDB-lite"/>
    </source>
</evidence>
<gene>
    <name evidence="2" type="ORF">KIN20_036937</name>
</gene>
<feature type="region of interest" description="Disordered" evidence="1">
    <location>
        <begin position="1"/>
        <end position="87"/>
    </location>
</feature>